<keyword evidence="1" id="KW-1133">Transmembrane helix</keyword>
<sequence>MSVLRFLAPFVCTLFGLYCIIWSLLFSSSPTSMRDGAAFIGLLLLGLAYAHLRLALSYKHRTTTPSEQIG</sequence>
<dbReference type="EMBL" id="BNJF01000004">
    <property type="protein sequence ID" value="GHO48789.1"/>
    <property type="molecule type" value="Genomic_DNA"/>
</dbReference>
<reference evidence="2" key="1">
    <citation type="submission" date="2020-10" db="EMBL/GenBank/DDBJ databases">
        <title>Taxonomic study of unclassified bacteria belonging to the class Ktedonobacteria.</title>
        <authorList>
            <person name="Yabe S."/>
            <person name="Wang C.M."/>
            <person name="Zheng Y."/>
            <person name="Sakai Y."/>
            <person name="Cavaletti L."/>
            <person name="Monciardini P."/>
            <person name="Donadio S."/>
        </authorList>
    </citation>
    <scope>NUCLEOTIDE SEQUENCE</scope>
    <source>
        <strain evidence="2">SOSP1-1</strain>
    </source>
</reference>
<name>A0A8J3ICC6_9CHLR</name>
<proteinExistence type="predicted"/>
<feature type="transmembrane region" description="Helical" evidence="1">
    <location>
        <begin position="6"/>
        <end position="25"/>
    </location>
</feature>
<comment type="caution">
    <text evidence="2">The sequence shown here is derived from an EMBL/GenBank/DDBJ whole genome shotgun (WGS) entry which is preliminary data.</text>
</comment>
<dbReference type="AlphaFoldDB" id="A0A8J3ICC6"/>
<evidence type="ECO:0000256" key="1">
    <source>
        <dbReference type="SAM" id="Phobius"/>
    </source>
</evidence>
<gene>
    <name evidence="2" type="ORF">KSX_69520</name>
</gene>
<keyword evidence="1" id="KW-0812">Transmembrane</keyword>
<evidence type="ECO:0000313" key="2">
    <source>
        <dbReference type="EMBL" id="GHO48789.1"/>
    </source>
</evidence>
<dbReference type="Proteomes" id="UP000612362">
    <property type="component" value="Unassembled WGS sequence"/>
</dbReference>
<protein>
    <submittedName>
        <fullName evidence="2">Uncharacterized protein</fullName>
    </submittedName>
</protein>
<organism evidence="2 3">
    <name type="scientific">Ktedonospora formicarum</name>
    <dbReference type="NCBI Taxonomy" id="2778364"/>
    <lineage>
        <taxon>Bacteria</taxon>
        <taxon>Bacillati</taxon>
        <taxon>Chloroflexota</taxon>
        <taxon>Ktedonobacteria</taxon>
        <taxon>Ktedonobacterales</taxon>
        <taxon>Ktedonobacteraceae</taxon>
        <taxon>Ktedonospora</taxon>
    </lineage>
</organism>
<feature type="transmembrane region" description="Helical" evidence="1">
    <location>
        <begin position="37"/>
        <end position="56"/>
    </location>
</feature>
<keyword evidence="1" id="KW-0472">Membrane</keyword>
<dbReference type="RefSeq" id="WP_220197961.1">
    <property type="nucleotide sequence ID" value="NZ_BNJF01000004.1"/>
</dbReference>
<keyword evidence="3" id="KW-1185">Reference proteome</keyword>
<evidence type="ECO:0000313" key="3">
    <source>
        <dbReference type="Proteomes" id="UP000612362"/>
    </source>
</evidence>
<accession>A0A8J3ICC6</accession>